<dbReference type="EMBL" id="JACYGY010000001">
    <property type="protein sequence ID" value="MBE9460543.1"/>
    <property type="molecule type" value="Genomic_DNA"/>
</dbReference>
<name>A0ABR9W508_9BACT</name>
<accession>A0ABR9W508</accession>
<organism evidence="1 2">
    <name type="scientific">Dyadobacter subterraneus</name>
    <dbReference type="NCBI Taxonomy" id="2773304"/>
    <lineage>
        <taxon>Bacteria</taxon>
        <taxon>Pseudomonadati</taxon>
        <taxon>Bacteroidota</taxon>
        <taxon>Cytophagia</taxon>
        <taxon>Cytophagales</taxon>
        <taxon>Spirosomataceae</taxon>
        <taxon>Dyadobacter</taxon>
    </lineage>
</organism>
<dbReference type="Proteomes" id="UP000634134">
    <property type="component" value="Unassembled WGS sequence"/>
</dbReference>
<reference evidence="2" key="1">
    <citation type="submission" date="2023-07" db="EMBL/GenBank/DDBJ databases">
        <title>Dyadobacter sp. nov 'subterranea' isolated from contaminted grondwater.</title>
        <authorList>
            <person name="Szabo I."/>
            <person name="Al-Omari J."/>
            <person name="Szerdahelyi S.G."/>
            <person name="Rado J."/>
        </authorList>
    </citation>
    <scope>NUCLEOTIDE SEQUENCE [LARGE SCALE GENOMIC DNA]</scope>
    <source>
        <strain evidence="2">UP-52</strain>
    </source>
</reference>
<evidence type="ECO:0000313" key="2">
    <source>
        <dbReference type="Proteomes" id="UP000634134"/>
    </source>
</evidence>
<dbReference type="RefSeq" id="WP_194118872.1">
    <property type="nucleotide sequence ID" value="NZ_JACYGY010000001.1"/>
</dbReference>
<gene>
    <name evidence="1" type="ORF">IEE83_01485</name>
</gene>
<evidence type="ECO:0000313" key="1">
    <source>
        <dbReference type="EMBL" id="MBE9460543.1"/>
    </source>
</evidence>
<comment type="caution">
    <text evidence="1">The sequence shown here is derived from an EMBL/GenBank/DDBJ whole genome shotgun (WGS) entry which is preliminary data.</text>
</comment>
<sequence length="166" mass="18781">MPITIVSDEKKIDGHGITKKEIQSLVDNFRETFKKKSDAGDFQCLRSEYDSKSVSFTIQEVLDLLKANNFDWRTPDKYELRIYFGAHSNIPQELTAMGVPKEDVFLYLRQQTAILVLAEPIKDHDGEHRECLDDKDAVSVGGIRSDEGLEVGSLCPPKCQLNVVIH</sequence>
<protein>
    <submittedName>
        <fullName evidence="1">Uncharacterized protein</fullName>
    </submittedName>
</protein>
<keyword evidence="2" id="KW-1185">Reference proteome</keyword>
<proteinExistence type="predicted"/>